<feature type="compositionally biased region" description="Pro residues" evidence="1">
    <location>
        <begin position="169"/>
        <end position="182"/>
    </location>
</feature>
<name>A0A6I8NIJ6_ORNAN</name>
<feature type="region of interest" description="Disordered" evidence="1">
    <location>
        <begin position="146"/>
        <end position="288"/>
    </location>
</feature>
<feature type="region of interest" description="Disordered" evidence="1">
    <location>
        <begin position="59"/>
        <end position="105"/>
    </location>
</feature>
<dbReference type="GeneTree" id="ENSGT00530000064137"/>
<dbReference type="Ensembl" id="ENSOANT00000075815.1">
    <property type="protein sequence ID" value="ENSOANP00000041059.1"/>
    <property type="gene ID" value="ENSOANG00000040740.1"/>
</dbReference>
<dbReference type="InParanoid" id="A0A6I8NIJ6"/>
<dbReference type="PANTHER" id="PTHR16112:SF18">
    <property type="entry name" value="METHYL-CPG-BINDING DOMAIN PROTEIN 5"/>
    <property type="match status" value="1"/>
</dbReference>
<feature type="compositionally biased region" description="Low complexity" evidence="1">
    <location>
        <begin position="417"/>
        <end position="430"/>
    </location>
</feature>
<evidence type="ECO:0000256" key="1">
    <source>
        <dbReference type="SAM" id="MobiDB-lite"/>
    </source>
</evidence>
<feature type="region of interest" description="Disordered" evidence="1">
    <location>
        <begin position="591"/>
        <end position="631"/>
    </location>
</feature>
<feature type="compositionally biased region" description="Gly residues" evidence="1">
    <location>
        <begin position="324"/>
        <end position="338"/>
    </location>
</feature>
<accession>A0A6I8NIJ6</accession>
<feature type="compositionally biased region" description="Low complexity" evidence="1">
    <location>
        <begin position="547"/>
        <end position="556"/>
    </location>
</feature>
<dbReference type="AlphaFoldDB" id="A0A6I8NIJ6"/>
<keyword evidence="3" id="KW-1185">Reference proteome</keyword>
<evidence type="ECO:0000313" key="2">
    <source>
        <dbReference type="Ensembl" id="ENSOANP00000041059.1"/>
    </source>
</evidence>
<organism evidence="2 3">
    <name type="scientific">Ornithorhynchus anatinus</name>
    <name type="common">Duckbill platypus</name>
    <dbReference type="NCBI Taxonomy" id="9258"/>
    <lineage>
        <taxon>Eukaryota</taxon>
        <taxon>Metazoa</taxon>
        <taxon>Chordata</taxon>
        <taxon>Craniata</taxon>
        <taxon>Vertebrata</taxon>
        <taxon>Euteleostomi</taxon>
        <taxon>Mammalia</taxon>
        <taxon>Monotremata</taxon>
        <taxon>Ornithorhynchidae</taxon>
        <taxon>Ornithorhynchus</taxon>
    </lineage>
</organism>
<feature type="compositionally biased region" description="Pro residues" evidence="1">
    <location>
        <begin position="243"/>
        <end position="253"/>
    </location>
</feature>
<feature type="compositionally biased region" description="Low complexity" evidence="1">
    <location>
        <begin position="502"/>
        <end position="520"/>
    </location>
</feature>
<feature type="compositionally biased region" description="Pro residues" evidence="1">
    <location>
        <begin position="66"/>
        <end position="78"/>
    </location>
</feature>
<feature type="compositionally biased region" description="Pro residues" evidence="1">
    <location>
        <begin position="537"/>
        <end position="546"/>
    </location>
</feature>
<proteinExistence type="predicted"/>
<protein>
    <submittedName>
        <fullName evidence="2">Uncharacterized protein</fullName>
    </submittedName>
</protein>
<feature type="compositionally biased region" description="Gly residues" evidence="1">
    <location>
        <begin position="263"/>
        <end position="277"/>
    </location>
</feature>
<feature type="region of interest" description="Disordered" evidence="1">
    <location>
        <begin position="371"/>
        <end position="563"/>
    </location>
</feature>
<reference evidence="2" key="1">
    <citation type="submission" date="2025-08" db="UniProtKB">
        <authorList>
            <consortium name="Ensembl"/>
        </authorList>
    </citation>
    <scope>IDENTIFICATION</scope>
    <source>
        <strain evidence="2">Glennie</strain>
    </source>
</reference>
<dbReference type="Proteomes" id="UP000002279">
    <property type="component" value="Unplaced"/>
</dbReference>
<reference evidence="2" key="2">
    <citation type="submission" date="2025-09" db="UniProtKB">
        <authorList>
            <consortium name="Ensembl"/>
        </authorList>
    </citation>
    <scope>IDENTIFICATION</scope>
    <source>
        <strain evidence="2">Glennie</strain>
    </source>
</reference>
<feature type="compositionally biased region" description="Low complexity" evidence="1">
    <location>
        <begin position="189"/>
        <end position="201"/>
    </location>
</feature>
<feature type="compositionally biased region" description="Low complexity" evidence="1">
    <location>
        <begin position="592"/>
        <end position="603"/>
    </location>
</feature>
<dbReference type="OMA" id="NGTENHM"/>
<dbReference type="PANTHER" id="PTHR16112">
    <property type="entry name" value="METHYL-CPG BINDING PROTEIN, DROSOPHILA"/>
    <property type="match status" value="1"/>
</dbReference>
<sequence length="665" mass="66669">MSRTPLSPPAVLFHGSPVQSSCAVAGRTNVPLSPTLTAKSPAAKKAACGFAAGAELPRATFHHKPGPGPPPPPPPPPCALQKKPLSSEKDPLGILDPIPSRPAHQNPVLLPPAAFHANVHSQVPVMNVIVPPAVVPLPSNLPLPTVKPGHVSHGGHLPRVQHPAGASPAPSPVTSPGHPPGAAPGRVEASPQRSRSSSASSDHGNFLLPPPRSPRSALGSPRPSMPPSPSAKADGLPHHKDGPNPPPAGPGPAPGAHRLFPPGAGGNAGGSGSGPGPGKAQPGLLGMPLNHIFNQHNAASFPASSLLSAAAKAQLANQNKLAGNGNGGGSAGGGGGVPPDGHSTLPGTFPPPPGEAQAQTGRAALRDKLMSQQKDPLRKRKPPSGTVLGLLRQAHLDGGGGGGGPPGPAPGPFPVNSMSQLLQSMSWQGPRPGGWAGPAPPPPRPPGQLHFPDAGGHGPPPPRGDGAPCRNVDAGPGPGSGPGPGRPPARRPCRPDPPPIPACAQAASRPGTPLLRRALPGSGGRGGRRGDGRRAPHPAPSPPRSRPSPSGRDPGPGVAGPGVGTRLCPLPAACPRASRLASPGLSFLNRLARSPSASRPRAPGGTGTASGLSDTSLTRRSERGLAPTERFTGAVKQTSRFTSLCLSSLLRRRGRRHLCALLRRP</sequence>
<dbReference type="Bgee" id="ENSOANG00000040740">
    <property type="expression patterns" value="Expressed in liver and 7 other cell types or tissues"/>
</dbReference>
<evidence type="ECO:0000313" key="3">
    <source>
        <dbReference type="Proteomes" id="UP000002279"/>
    </source>
</evidence>
<feature type="region of interest" description="Disordered" evidence="1">
    <location>
        <begin position="321"/>
        <end position="359"/>
    </location>
</feature>